<evidence type="ECO:0000313" key="6">
    <source>
        <dbReference type="EMBL" id="BBG30848.1"/>
    </source>
</evidence>
<sequence length="312" mass="35955">MARSPLQSRQLQRQIFDLVRVLFGRHTGVALLVILVLGGVWYWSQQSARERMSWEGVPQVQSMSDWHAWHRVLRNDAYMVGWSDVRVAPLWVIYRLDAKKDQYHLKRPDGFEQDWRSVVPLVSATYTGTGYDRGHMAPNYAIASLYGKDAQQQTFLMTNIAPQRPNLNRKLWQRLEAAEMDVLLPQVGTMWVIDGPIYGAQPQYLSTCRGWVASLMSFKVPVCVAVPQSFYKILVVPGQQGRATRMLAFIFPQEVRGDESLDRYITTVDEVERQTGLNFFPELPEVQQQRLESVADTSTWPLSQFVRTPSRY</sequence>
<dbReference type="InterPro" id="IPR044929">
    <property type="entry name" value="DNA/RNA_non-sp_Endonuclease_sf"/>
</dbReference>
<evidence type="ECO:0000256" key="1">
    <source>
        <dbReference type="PIRSR" id="PIRSR640255-1"/>
    </source>
</evidence>
<dbReference type="GO" id="GO:0016787">
    <property type="term" value="F:hydrolase activity"/>
    <property type="evidence" value="ECO:0007669"/>
    <property type="project" value="InterPro"/>
</dbReference>
<proteinExistence type="predicted"/>
<dbReference type="PANTHER" id="PTHR13966:SF5">
    <property type="entry name" value="ENDONUCLEASE G, MITOCHONDRIAL"/>
    <property type="match status" value="1"/>
</dbReference>
<evidence type="ECO:0000256" key="3">
    <source>
        <dbReference type="SAM" id="Phobius"/>
    </source>
</evidence>
<organism evidence="6 7">
    <name type="scientific">Zymobacter palmae</name>
    <dbReference type="NCBI Taxonomy" id="33074"/>
    <lineage>
        <taxon>Bacteria</taxon>
        <taxon>Pseudomonadati</taxon>
        <taxon>Pseudomonadota</taxon>
        <taxon>Gammaproteobacteria</taxon>
        <taxon>Oceanospirillales</taxon>
        <taxon>Halomonadaceae</taxon>
        <taxon>Zymobacter group</taxon>
        <taxon>Zymobacter</taxon>
    </lineage>
</organism>
<dbReference type="InterPro" id="IPR044925">
    <property type="entry name" value="His-Me_finger_sf"/>
</dbReference>
<dbReference type="PANTHER" id="PTHR13966">
    <property type="entry name" value="ENDONUCLEASE RELATED"/>
    <property type="match status" value="1"/>
</dbReference>
<dbReference type="InterPro" id="IPR040255">
    <property type="entry name" value="Non-specific_endonuclease"/>
</dbReference>
<reference evidence="6 7" key="1">
    <citation type="submission" date="2018-09" db="EMBL/GenBank/DDBJ databases">
        <title>Zymobacter palmae IAM14233 (=T109) whole genome analysis.</title>
        <authorList>
            <person name="Yanase H."/>
        </authorList>
    </citation>
    <scope>NUCLEOTIDE SEQUENCE [LARGE SCALE GENOMIC DNA]</scope>
    <source>
        <strain evidence="6 7">IAM14233</strain>
    </source>
</reference>
<dbReference type="SUPFAM" id="SSF54060">
    <property type="entry name" value="His-Me finger endonucleases"/>
    <property type="match status" value="1"/>
</dbReference>
<dbReference type="SMART" id="SM00477">
    <property type="entry name" value="NUC"/>
    <property type="match status" value="1"/>
</dbReference>
<keyword evidence="6" id="KW-0540">Nuclease</keyword>
<dbReference type="GO" id="GO:0003676">
    <property type="term" value="F:nucleic acid binding"/>
    <property type="evidence" value="ECO:0007669"/>
    <property type="project" value="InterPro"/>
</dbReference>
<dbReference type="EMBL" id="AP018933">
    <property type="protein sequence ID" value="BBG30848.1"/>
    <property type="molecule type" value="Genomic_DNA"/>
</dbReference>
<keyword evidence="6" id="KW-0378">Hydrolase</keyword>
<dbReference type="KEGG" id="zpl:ZBT109_2106"/>
<keyword evidence="3" id="KW-0812">Transmembrane</keyword>
<dbReference type="GO" id="GO:0004519">
    <property type="term" value="F:endonuclease activity"/>
    <property type="evidence" value="ECO:0007669"/>
    <property type="project" value="UniProtKB-KW"/>
</dbReference>
<dbReference type="InterPro" id="IPR001604">
    <property type="entry name" value="Endo_G_ENPP1-like_dom"/>
</dbReference>
<dbReference type="GO" id="GO:0046872">
    <property type="term" value="F:metal ion binding"/>
    <property type="evidence" value="ECO:0007669"/>
    <property type="project" value="UniProtKB-KW"/>
</dbReference>
<dbReference type="Pfam" id="PF01223">
    <property type="entry name" value="Endonuclease_NS"/>
    <property type="match status" value="1"/>
</dbReference>
<dbReference type="RefSeq" id="WP_027705912.1">
    <property type="nucleotide sequence ID" value="NZ_AP018933.1"/>
</dbReference>
<dbReference type="Gene3D" id="3.40.570.10">
    <property type="entry name" value="Extracellular Endonuclease, subunit A"/>
    <property type="match status" value="1"/>
</dbReference>
<evidence type="ECO:0000256" key="2">
    <source>
        <dbReference type="PIRSR" id="PIRSR640255-2"/>
    </source>
</evidence>
<feature type="transmembrane region" description="Helical" evidence="3">
    <location>
        <begin position="21"/>
        <end position="43"/>
    </location>
</feature>
<keyword evidence="7" id="KW-1185">Reference proteome</keyword>
<dbReference type="AlphaFoldDB" id="A0A348HGU6"/>
<dbReference type="InterPro" id="IPR020821">
    <property type="entry name" value="ENPP1-3/EXOG-like_nuc-like"/>
</dbReference>
<protein>
    <submittedName>
        <fullName evidence="6">DNA/RNA endonuclease G, NUC1</fullName>
    </submittedName>
</protein>
<evidence type="ECO:0000259" key="5">
    <source>
        <dbReference type="SMART" id="SM00892"/>
    </source>
</evidence>
<feature type="domain" description="DNA/RNA non-specific endonuclease/pyrophosphatase/phosphodiesterase" evidence="5">
    <location>
        <begin position="74"/>
        <end position="286"/>
    </location>
</feature>
<dbReference type="Proteomes" id="UP000267342">
    <property type="component" value="Chromosome"/>
</dbReference>
<keyword evidence="3" id="KW-1133">Transmembrane helix</keyword>
<evidence type="ECO:0000259" key="4">
    <source>
        <dbReference type="SMART" id="SM00477"/>
    </source>
</evidence>
<keyword evidence="2" id="KW-0479">Metal-binding</keyword>
<dbReference type="STRING" id="1123510.GCA_000620025_00787"/>
<feature type="domain" description="ENPP1-3/EXOG-like endonuclease/phosphodiesterase" evidence="4">
    <location>
        <begin position="75"/>
        <end position="286"/>
    </location>
</feature>
<gene>
    <name evidence="6" type="ORF">ZBT109_2106</name>
</gene>
<name>A0A348HGU6_9GAMM</name>
<accession>A0A348HGU6</accession>
<keyword evidence="3" id="KW-0472">Membrane</keyword>
<evidence type="ECO:0000313" key="7">
    <source>
        <dbReference type="Proteomes" id="UP000267342"/>
    </source>
</evidence>
<dbReference type="SMART" id="SM00892">
    <property type="entry name" value="Endonuclease_NS"/>
    <property type="match status" value="1"/>
</dbReference>
<keyword evidence="6" id="KW-0255">Endonuclease</keyword>
<feature type="binding site" evidence="2">
    <location>
        <position position="168"/>
    </location>
    <ligand>
        <name>Mg(2+)</name>
        <dbReference type="ChEBI" id="CHEBI:18420"/>
        <note>catalytic</note>
    </ligand>
</feature>
<dbReference type="OrthoDB" id="9811262at2"/>
<feature type="active site" description="Proton acceptor" evidence="1">
    <location>
        <position position="135"/>
    </location>
</feature>